<name>A0A4C1X334_EUMVA</name>
<dbReference type="EMBL" id="BGZK01000699">
    <property type="protein sequence ID" value="GBP56697.1"/>
    <property type="molecule type" value="Genomic_DNA"/>
</dbReference>
<sequence length="82" mass="9162">MVWDASVASYNTPSTLKTKITTPPPSRLVPVGDSDQSLPAEILGKNNGVGIKTNEKRKRYTNREEWKRLEEAYVSQATLTNI</sequence>
<dbReference type="AlphaFoldDB" id="A0A4C1X334"/>
<evidence type="ECO:0000256" key="1">
    <source>
        <dbReference type="SAM" id="MobiDB-lite"/>
    </source>
</evidence>
<protein>
    <submittedName>
        <fullName evidence="2">Uncharacterized protein</fullName>
    </submittedName>
</protein>
<proteinExistence type="predicted"/>
<comment type="caution">
    <text evidence="2">The sequence shown here is derived from an EMBL/GenBank/DDBJ whole genome shotgun (WGS) entry which is preliminary data.</text>
</comment>
<reference evidence="2 3" key="1">
    <citation type="journal article" date="2019" name="Commun. Biol.">
        <title>The bagworm genome reveals a unique fibroin gene that provides high tensile strength.</title>
        <authorList>
            <person name="Kono N."/>
            <person name="Nakamura H."/>
            <person name="Ohtoshi R."/>
            <person name="Tomita M."/>
            <person name="Numata K."/>
            <person name="Arakawa K."/>
        </authorList>
    </citation>
    <scope>NUCLEOTIDE SEQUENCE [LARGE SCALE GENOMIC DNA]</scope>
</reference>
<evidence type="ECO:0000313" key="3">
    <source>
        <dbReference type="Proteomes" id="UP000299102"/>
    </source>
</evidence>
<gene>
    <name evidence="2" type="ORF">EVAR_58144_1</name>
</gene>
<dbReference type="Proteomes" id="UP000299102">
    <property type="component" value="Unassembled WGS sequence"/>
</dbReference>
<evidence type="ECO:0000313" key="2">
    <source>
        <dbReference type="EMBL" id="GBP56697.1"/>
    </source>
</evidence>
<accession>A0A4C1X334</accession>
<keyword evidence="3" id="KW-1185">Reference proteome</keyword>
<organism evidence="2 3">
    <name type="scientific">Eumeta variegata</name>
    <name type="common">Bagworm moth</name>
    <name type="synonym">Eumeta japonica</name>
    <dbReference type="NCBI Taxonomy" id="151549"/>
    <lineage>
        <taxon>Eukaryota</taxon>
        <taxon>Metazoa</taxon>
        <taxon>Ecdysozoa</taxon>
        <taxon>Arthropoda</taxon>
        <taxon>Hexapoda</taxon>
        <taxon>Insecta</taxon>
        <taxon>Pterygota</taxon>
        <taxon>Neoptera</taxon>
        <taxon>Endopterygota</taxon>
        <taxon>Lepidoptera</taxon>
        <taxon>Glossata</taxon>
        <taxon>Ditrysia</taxon>
        <taxon>Tineoidea</taxon>
        <taxon>Psychidae</taxon>
        <taxon>Oiketicinae</taxon>
        <taxon>Eumeta</taxon>
    </lineage>
</organism>
<feature type="region of interest" description="Disordered" evidence="1">
    <location>
        <begin position="13"/>
        <end position="46"/>
    </location>
</feature>